<comment type="caution">
    <text evidence="2">The sequence shown here is derived from an EMBL/GenBank/DDBJ whole genome shotgun (WGS) entry which is preliminary data.</text>
</comment>
<evidence type="ECO:0008006" key="3">
    <source>
        <dbReference type="Google" id="ProtNLM"/>
    </source>
</evidence>
<dbReference type="AlphaFoldDB" id="X1TP75"/>
<feature type="transmembrane region" description="Helical" evidence="1">
    <location>
        <begin position="35"/>
        <end position="56"/>
    </location>
</feature>
<accession>X1TP75</accession>
<evidence type="ECO:0000256" key="1">
    <source>
        <dbReference type="SAM" id="Phobius"/>
    </source>
</evidence>
<reference evidence="2" key="1">
    <citation type="journal article" date="2014" name="Front. Microbiol.">
        <title>High frequency of phylogenetically diverse reductive dehalogenase-homologous genes in deep subseafloor sedimentary metagenomes.</title>
        <authorList>
            <person name="Kawai M."/>
            <person name="Futagami T."/>
            <person name="Toyoda A."/>
            <person name="Takaki Y."/>
            <person name="Nishi S."/>
            <person name="Hori S."/>
            <person name="Arai W."/>
            <person name="Tsubouchi T."/>
            <person name="Morono Y."/>
            <person name="Uchiyama I."/>
            <person name="Ito T."/>
            <person name="Fujiyama A."/>
            <person name="Inagaki F."/>
            <person name="Takami H."/>
        </authorList>
    </citation>
    <scope>NUCLEOTIDE SEQUENCE</scope>
    <source>
        <strain evidence="2">Expedition CK06-06</strain>
    </source>
</reference>
<gene>
    <name evidence="2" type="ORF">S12H4_50574</name>
</gene>
<dbReference type="EMBL" id="BARW01031864">
    <property type="protein sequence ID" value="GAJ07039.1"/>
    <property type="molecule type" value="Genomic_DNA"/>
</dbReference>
<organism evidence="2">
    <name type="scientific">marine sediment metagenome</name>
    <dbReference type="NCBI Taxonomy" id="412755"/>
    <lineage>
        <taxon>unclassified sequences</taxon>
        <taxon>metagenomes</taxon>
        <taxon>ecological metagenomes</taxon>
    </lineage>
</organism>
<keyword evidence="1" id="KW-0812">Transmembrane</keyword>
<proteinExistence type="predicted"/>
<protein>
    <recommendedName>
        <fullName evidence="3">LITAF domain-containing protein</fullName>
    </recommendedName>
</protein>
<keyword evidence="1" id="KW-0472">Membrane</keyword>
<keyword evidence="1" id="KW-1133">Transmembrane helix</keyword>
<evidence type="ECO:0000313" key="2">
    <source>
        <dbReference type="EMBL" id="GAJ07039.1"/>
    </source>
</evidence>
<sequence>MPVVKQKQRYCRTCQRKTLHVSTFNKQNAGCGGHIFLTIVTLGLWLPIGIVCWSVAQLGNAFGGLGGKYYCQVCGRKN</sequence>
<name>X1TP75_9ZZZZ</name>